<protein>
    <submittedName>
        <fullName evidence="1">Uncharacterized protein</fullName>
    </submittedName>
</protein>
<reference evidence="1 2" key="2">
    <citation type="submission" date="2007-05" db="EMBL/GenBank/DDBJ databases">
        <title>Draft genome sequence of Bifidobacterium adolescentis (L2-32).</title>
        <authorList>
            <person name="Sudarsanam P."/>
            <person name="Ley R."/>
            <person name="Guruge J."/>
            <person name="Turnbaugh P.J."/>
            <person name="Mahowald M."/>
            <person name="Liep D."/>
            <person name="Gordon J."/>
        </authorList>
    </citation>
    <scope>NUCLEOTIDE SEQUENCE [LARGE SCALE GENOMIC DNA]</scope>
    <source>
        <strain evidence="1 2">L2-32</strain>
    </source>
</reference>
<comment type="caution">
    <text evidence="1">The sequence shown here is derived from an EMBL/GenBank/DDBJ whole genome shotgun (WGS) entry which is preliminary data.</text>
</comment>
<dbReference type="EMBL" id="AAXD02000052">
    <property type="protein sequence ID" value="EDN82669.1"/>
    <property type="molecule type" value="Genomic_DNA"/>
</dbReference>
<sequence length="43" mass="4714">MCVRWCASSGILGGDFGNSVYALSVWPVKRGFTRGEYDEATVQ</sequence>
<gene>
    <name evidence="1" type="ORF">BIFADO_01722</name>
</gene>
<evidence type="ECO:0000313" key="1">
    <source>
        <dbReference type="EMBL" id="EDN82669.1"/>
    </source>
</evidence>
<dbReference type="AlphaFoldDB" id="A7A786"/>
<dbReference type="HOGENOM" id="CLU_3230246_0_0_11"/>
<proteinExistence type="predicted"/>
<dbReference type="Proteomes" id="UP000003773">
    <property type="component" value="Unassembled WGS sequence"/>
</dbReference>
<name>A7A786_BIFAD</name>
<evidence type="ECO:0000313" key="2">
    <source>
        <dbReference type="Proteomes" id="UP000003773"/>
    </source>
</evidence>
<organism evidence="1 2">
    <name type="scientific">Bifidobacterium adolescentis L2-32</name>
    <dbReference type="NCBI Taxonomy" id="411481"/>
    <lineage>
        <taxon>Bacteria</taxon>
        <taxon>Bacillati</taxon>
        <taxon>Actinomycetota</taxon>
        <taxon>Actinomycetes</taxon>
        <taxon>Bifidobacteriales</taxon>
        <taxon>Bifidobacteriaceae</taxon>
        <taxon>Bifidobacterium</taxon>
    </lineage>
</organism>
<reference evidence="1 2" key="1">
    <citation type="submission" date="2007-04" db="EMBL/GenBank/DDBJ databases">
        <authorList>
            <person name="Fulton L."/>
            <person name="Clifton S."/>
            <person name="Fulton B."/>
            <person name="Xu J."/>
            <person name="Minx P."/>
            <person name="Pepin K.H."/>
            <person name="Johnson M."/>
            <person name="Thiruvilangam P."/>
            <person name="Bhonagiri V."/>
            <person name="Nash W.E."/>
            <person name="Mardis E.R."/>
            <person name="Wilson R.K."/>
        </authorList>
    </citation>
    <scope>NUCLEOTIDE SEQUENCE [LARGE SCALE GENOMIC DNA]</scope>
    <source>
        <strain evidence="1 2">L2-32</strain>
    </source>
</reference>
<accession>A7A786</accession>